<name>A0A6M0QB19_9BACI</name>
<accession>A0A6M0QB19</accession>
<comment type="caution">
    <text evidence="2">The sequence shown here is derived from an EMBL/GenBank/DDBJ whole genome shotgun (WGS) entry which is preliminary data.</text>
</comment>
<dbReference type="SUPFAM" id="SSF53697">
    <property type="entry name" value="SIS domain"/>
    <property type="match status" value="1"/>
</dbReference>
<evidence type="ECO:0000313" key="3">
    <source>
        <dbReference type="Proteomes" id="UP000481043"/>
    </source>
</evidence>
<dbReference type="Proteomes" id="UP000481043">
    <property type="component" value="Unassembled WGS sequence"/>
</dbReference>
<dbReference type="GO" id="GO:0097367">
    <property type="term" value="F:carbohydrate derivative binding"/>
    <property type="evidence" value="ECO:0007669"/>
    <property type="project" value="InterPro"/>
</dbReference>
<dbReference type="Gene3D" id="3.40.50.10490">
    <property type="entry name" value="Glucose-6-phosphate isomerase like protein, domain 1"/>
    <property type="match status" value="1"/>
</dbReference>
<evidence type="ECO:0000259" key="1">
    <source>
        <dbReference type="Pfam" id="PF10740"/>
    </source>
</evidence>
<dbReference type="GO" id="GO:1901135">
    <property type="term" value="P:carbohydrate derivative metabolic process"/>
    <property type="evidence" value="ECO:0007669"/>
    <property type="project" value="InterPro"/>
</dbReference>
<evidence type="ECO:0000313" key="2">
    <source>
        <dbReference type="EMBL" id="NEY72939.1"/>
    </source>
</evidence>
<keyword evidence="3" id="KW-1185">Reference proteome</keyword>
<dbReference type="RefSeq" id="WP_163180412.1">
    <property type="nucleotide sequence ID" value="NZ_JAAIWM010000005.1"/>
</dbReference>
<dbReference type="InterPro" id="IPR019676">
    <property type="entry name" value="DUF2529"/>
</dbReference>
<reference evidence="2 3" key="1">
    <citation type="submission" date="2020-02" db="EMBL/GenBank/DDBJ databases">
        <title>Bacillus aquiflavi sp. nov., isolated from yellow water of strong flavor Chinese baijiu in Yibin region of China.</title>
        <authorList>
            <person name="Xie J."/>
        </authorList>
    </citation>
    <scope>NUCLEOTIDE SEQUENCE [LARGE SCALE GENOMIC DNA]</scope>
    <source>
        <strain evidence="2 3">SA4</strain>
    </source>
</reference>
<gene>
    <name evidence="2" type="ORF">G4D63_14465</name>
</gene>
<proteinExistence type="predicted"/>
<sequence length="179" mass="19943">MLKIFSTQLQGIFKKIEEKEDLQLEEGARLLSQALVGDGSIYLYGIDELQAVELTAMNGPEKVAGFLPYIENGITATIQPFDRVLIFSPYSNDPKALETVKALRDQNIPTVVVSSIVDKEDAELQNIADVHINTYLTKGLIPDDDGNRYGLPTTMVALYAYYGLMFTIKEILAEYADEE</sequence>
<protein>
    <submittedName>
        <fullName evidence="2">DUF2529 domain-containing protein</fullName>
    </submittedName>
</protein>
<feature type="domain" description="DUF2529" evidence="1">
    <location>
        <begin position="1"/>
        <end position="172"/>
    </location>
</feature>
<dbReference type="EMBL" id="JAAIWM010000005">
    <property type="protein sequence ID" value="NEY72939.1"/>
    <property type="molecule type" value="Genomic_DNA"/>
</dbReference>
<dbReference type="AlphaFoldDB" id="A0A6M0QB19"/>
<organism evidence="2 3">
    <name type="scientific">Bacillus mesophilus</name>
    <dbReference type="NCBI Taxonomy" id="1808955"/>
    <lineage>
        <taxon>Bacteria</taxon>
        <taxon>Bacillati</taxon>
        <taxon>Bacillota</taxon>
        <taxon>Bacilli</taxon>
        <taxon>Bacillales</taxon>
        <taxon>Bacillaceae</taxon>
        <taxon>Bacillus</taxon>
    </lineage>
</organism>
<dbReference type="Pfam" id="PF10740">
    <property type="entry name" value="DUF2529"/>
    <property type="match status" value="1"/>
</dbReference>
<dbReference type="InterPro" id="IPR046348">
    <property type="entry name" value="SIS_dom_sf"/>
</dbReference>